<dbReference type="RefSeq" id="XP_024669101.1">
    <property type="nucleotide sequence ID" value="XM_024819604.1"/>
</dbReference>
<dbReference type="OrthoDB" id="10514799at2759"/>
<evidence type="ECO:0000313" key="3">
    <source>
        <dbReference type="Proteomes" id="UP000234585"/>
    </source>
</evidence>
<dbReference type="EMBL" id="KZ559167">
    <property type="protein sequence ID" value="PLB35089.1"/>
    <property type="molecule type" value="Genomic_DNA"/>
</dbReference>
<evidence type="ECO:0000256" key="1">
    <source>
        <dbReference type="SAM" id="MobiDB-lite"/>
    </source>
</evidence>
<gene>
    <name evidence="2" type="ORF">BDW47DRAFT_68255</name>
</gene>
<dbReference type="GeneID" id="36526764"/>
<sequence length="72" mass="8197">MHFPRASHQVGSSVPSVIKSFRFAVAVHVDGLNASKEREKKRGEKKEKLRKRKPTPSRTPRKKINVKAMMEG</sequence>
<dbReference type="AlphaFoldDB" id="A0A2I2F3A3"/>
<dbReference type="Proteomes" id="UP000234585">
    <property type="component" value="Unassembled WGS sequence"/>
</dbReference>
<evidence type="ECO:0000313" key="2">
    <source>
        <dbReference type="EMBL" id="PLB35089.1"/>
    </source>
</evidence>
<protein>
    <submittedName>
        <fullName evidence="2">Uncharacterized protein</fullName>
    </submittedName>
</protein>
<proteinExistence type="predicted"/>
<name>A0A2I2F3A3_ASPCN</name>
<feature type="compositionally biased region" description="Basic and acidic residues" evidence="1">
    <location>
        <begin position="35"/>
        <end position="47"/>
    </location>
</feature>
<reference evidence="2 3" key="1">
    <citation type="submission" date="2017-12" db="EMBL/GenBank/DDBJ databases">
        <authorList>
            <consortium name="DOE Joint Genome Institute"/>
            <person name="Haridas S."/>
            <person name="Kjaerbolling I."/>
            <person name="Vesth T.C."/>
            <person name="Frisvad J.C."/>
            <person name="Nybo J.L."/>
            <person name="Theobald S."/>
            <person name="Kuo A."/>
            <person name="Bowyer P."/>
            <person name="Matsuda Y."/>
            <person name="Mondo S."/>
            <person name="Lyhne E.K."/>
            <person name="Kogle M.E."/>
            <person name="Clum A."/>
            <person name="Lipzen A."/>
            <person name="Salamov A."/>
            <person name="Ngan C.Y."/>
            <person name="Daum C."/>
            <person name="Chiniquy J."/>
            <person name="Barry K."/>
            <person name="LaButti K."/>
            <person name="Simmons B.A."/>
            <person name="Magnuson J.K."/>
            <person name="Mortensen U.H."/>
            <person name="Larsen T.O."/>
            <person name="Grigoriev I.V."/>
            <person name="Baker S.E."/>
            <person name="Andersen M.R."/>
            <person name="Nordberg H.P."/>
            <person name="Cantor M.N."/>
            <person name="Hua S.X."/>
        </authorList>
    </citation>
    <scope>NUCLEOTIDE SEQUENCE [LARGE SCALE GENOMIC DNA]</scope>
    <source>
        <strain evidence="2 3">CBS 102.13</strain>
    </source>
</reference>
<organism evidence="2 3">
    <name type="scientific">Aspergillus candidus</name>
    <dbReference type="NCBI Taxonomy" id="41067"/>
    <lineage>
        <taxon>Eukaryota</taxon>
        <taxon>Fungi</taxon>
        <taxon>Dikarya</taxon>
        <taxon>Ascomycota</taxon>
        <taxon>Pezizomycotina</taxon>
        <taxon>Eurotiomycetes</taxon>
        <taxon>Eurotiomycetidae</taxon>
        <taxon>Eurotiales</taxon>
        <taxon>Aspergillaceae</taxon>
        <taxon>Aspergillus</taxon>
        <taxon>Aspergillus subgen. Circumdati</taxon>
    </lineage>
</organism>
<feature type="compositionally biased region" description="Basic residues" evidence="1">
    <location>
        <begin position="48"/>
        <end position="65"/>
    </location>
</feature>
<keyword evidence="3" id="KW-1185">Reference proteome</keyword>
<feature type="region of interest" description="Disordered" evidence="1">
    <location>
        <begin position="31"/>
        <end position="72"/>
    </location>
</feature>
<accession>A0A2I2F3A3</accession>